<reference evidence="11 12" key="1">
    <citation type="submission" date="2021-05" db="EMBL/GenBank/DDBJ databases">
        <title>Bacteria Genome sequencing.</title>
        <authorList>
            <person name="Takabe Y."/>
            <person name="Nakajima Y."/>
            <person name="Suzuki S."/>
            <person name="Shiozaki T."/>
        </authorList>
    </citation>
    <scope>NUCLEOTIDE SEQUENCE [LARGE SCALE GENOMIC DNA]</scope>
    <source>
        <strain evidence="11 12">AI_62</strain>
    </source>
</reference>
<keyword evidence="5 6" id="KW-0342">GTP-binding</keyword>
<evidence type="ECO:0000256" key="5">
    <source>
        <dbReference type="ARBA" id="ARBA00023134"/>
    </source>
</evidence>
<comment type="function">
    <text evidence="6">Exhibits a very high intrinsic GTPase hydrolysis rate. Involved in the addition of a carboxymethylaminomethyl (cmnm) group at the wobble position (U34) of certain tRNAs, forming tRNA-cmnm(5)s(2)U34.</text>
</comment>
<evidence type="ECO:0000259" key="8">
    <source>
        <dbReference type="Pfam" id="PF01926"/>
    </source>
</evidence>
<proteinExistence type="inferred from homology"/>
<gene>
    <name evidence="6 11" type="primary">mnmE</name>
    <name evidence="6" type="synonym">trmE</name>
    <name evidence="11" type="ORF">JANAI62_19060</name>
</gene>
<dbReference type="PANTHER" id="PTHR42714">
    <property type="entry name" value="TRNA MODIFICATION GTPASE GTPBP3"/>
    <property type="match status" value="1"/>
</dbReference>
<dbReference type="InterPro" id="IPR025867">
    <property type="entry name" value="MnmE_helical"/>
</dbReference>
<dbReference type="Pfam" id="PF12631">
    <property type="entry name" value="MnmE_helical"/>
    <property type="match status" value="1"/>
</dbReference>
<feature type="binding site" evidence="6">
    <location>
        <position position="245"/>
    </location>
    <ligand>
        <name>K(+)</name>
        <dbReference type="ChEBI" id="CHEBI:29103"/>
    </ligand>
</feature>
<feature type="domain" description="G" evidence="8">
    <location>
        <begin position="216"/>
        <end position="306"/>
    </location>
</feature>
<keyword evidence="3 6" id="KW-0547">Nucleotide-binding</keyword>
<dbReference type="SUPFAM" id="SSF116878">
    <property type="entry name" value="TrmE connector domain"/>
    <property type="match status" value="1"/>
</dbReference>
<feature type="binding site" evidence="6">
    <location>
        <position position="243"/>
    </location>
    <ligand>
        <name>K(+)</name>
        <dbReference type="ChEBI" id="CHEBI:29103"/>
    </ligand>
</feature>
<dbReference type="EC" id="3.6.-.-" evidence="6"/>
<dbReference type="NCBIfam" id="TIGR00231">
    <property type="entry name" value="small_GTP"/>
    <property type="match status" value="1"/>
</dbReference>
<evidence type="ECO:0000259" key="9">
    <source>
        <dbReference type="Pfam" id="PF10396"/>
    </source>
</evidence>
<feature type="binding site" evidence="6">
    <location>
        <position position="427"/>
    </location>
    <ligand>
        <name>(6S)-5-formyl-5,6,7,8-tetrahydrofolate</name>
        <dbReference type="ChEBI" id="CHEBI:57457"/>
    </ligand>
</feature>
<feature type="binding site" evidence="6">
    <location>
        <position position="78"/>
    </location>
    <ligand>
        <name>(6S)-5-formyl-5,6,7,8-tetrahydrofolate</name>
        <dbReference type="ChEBI" id="CHEBI:57457"/>
    </ligand>
</feature>
<feature type="binding site" evidence="6">
    <location>
        <position position="248"/>
    </location>
    <ligand>
        <name>K(+)</name>
        <dbReference type="ChEBI" id="CHEBI:29103"/>
    </ligand>
</feature>
<dbReference type="CDD" id="cd14858">
    <property type="entry name" value="TrmE_N"/>
    <property type="match status" value="1"/>
</dbReference>
<evidence type="ECO:0000256" key="7">
    <source>
        <dbReference type="RuleBase" id="RU003313"/>
    </source>
</evidence>
<evidence type="ECO:0000259" key="10">
    <source>
        <dbReference type="Pfam" id="PF12631"/>
    </source>
</evidence>
<keyword evidence="2 6" id="KW-0819">tRNA processing</keyword>
<dbReference type="InterPro" id="IPR018948">
    <property type="entry name" value="GTP-bd_TrmE_N"/>
</dbReference>
<dbReference type="InterPro" id="IPR027266">
    <property type="entry name" value="TrmE/GcvT-like"/>
</dbReference>
<comment type="similarity">
    <text evidence="1 6 7">Belongs to the TRAFAC class TrmE-Era-EngA-EngB-Septin-like GTPase superfamily. TrmE GTPase family.</text>
</comment>
<dbReference type="Gene3D" id="3.30.1360.120">
    <property type="entry name" value="Probable tRNA modification gtpase trme, domain 1"/>
    <property type="match status" value="1"/>
</dbReference>
<dbReference type="SUPFAM" id="SSF52540">
    <property type="entry name" value="P-loop containing nucleoside triphosphate hydrolases"/>
    <property type="match status" value="1"/>
</dbReference>
<feature type="binding site" evidence="6">
    <location>
        <position position="224"/>
    </location>
    <ligand>
        <name>K(+)</name>
        <dbReference type="ChEBI" id="CHEBI:29103"/>
    </ligand>
</feature>
<name>A0ABQ4NLJ7_9RHOB</name>
<dbReference type="CDD" id="cd04164">
    <property type="entry name" value="trmE"/>
    <property type="match status" value="1"/>
</dbReference>
<keyword evidence="6" id="KW-0963">Cytoplasm</keyword>
<dbReference type="HAMAP" id="MF_00379">
    <property type="entry name" value="GTPase_MnmE"/>
    <property type="match status" value="1"/>
</dbReference>
<evidence type="ECO:0000256" key="1">
    <source>
        <dbReference type="ARBA" id="ARBA00011043"/>
    </source>
</evidence>
<evidence type="ECO:0000256" key="3">
    <source>
        <dbReference type="ARBA" id="ARBA00022741"/>
    </source>
</evidence>
<dbReference type="EMBL" id="BPFH01000003">
    <property type="protein sequence ID" value="GIT95283.1"/>
    <property type="molecule type" value="Genomic_DNA"/>
</dbReference>
<dbReference type="Pfam" id="PF10396">
    <property type="entry name" value="TrmE_N"/>
    <property type="match status" value="1"/>
</dbReference>
<dbReference type="Proteomes" id="UP000786693">
    <property type="component" value="Unassembled WGS sequence"/>
</dbReference>
<evidence type="ECO:0000256" key="6">
    <source>
        <dbReference type="HAMAP-Rule" id="MF_00379"/>
    </source>
</evidence>
<dbReference type="RefSeq" id="WP_220748783.1">
    <property type="nucleotide sequence ID" value="NZ_BPFH01000003.1"/>
</dbReference>
<accession>A0ABQ4NLJ7</accession>
<comment type="cofactor">
    <cofactor evidence="6">
        <name>K(+)</name>
        <dbReference type="ChEBI" id="CHEBI:29103"/>
    </cofactor>
    <text evidence="6">Binds 1 potassium ion per subunit.</text>
</comment>
<dbReference type="NCBIfam" id="TIGR00450">
    <property type="entry name" value="mnmE_trmE_thdF"/>
    <property type="match status" value="1"/>
</dbReference>
<dbReference type="Pfam" id="PF01926">
    <property type="entry name" value="MMR_HSR1"/>
    <property type="match status" value="1"/>
</dbReference>
<dbReference type="NCBIfam" id="NF003661">
    <property type="entry name" value="PRK05291.1-3"/>
    <property type="match status" value="1"/>
</dbReference>
<keyword evidence="6" id="KW-0460">Magnesium</keyword>
<feature type="binding site" evidence="6">
    <location>
        <position position="249"/>
    </location>
    <ligand>
        <name>Mg(2+)</name>
        <dbReference type="ChEBI" id="CHEBI:18420"/>
    </ligand>
</feature>
<dbReference type="PANTHER" id="PTHR42714:SF2">
    <property type="entry name" value="TRNA MODIFICATION GTPASE GTPBP3, MITOCHONDRIAL"/>
    <property type="match status" value="1"/>
</dbReference>
<feature type="binding site" evidence="6">
    <location>
        <begin position="224"/>
        <end position="229"/>
    </location>
    <ligand>
        <name>GTP</name>
        <dbReference type="ChEBI" id="CHEBI:37565"/>
    </ligand>
</feature>
<keyword evidence="6" id="KW-0479">Metal-binding</keyword>
<dbReference type="Gene3D" id="3.40.50.300">
    <property type="entry name" value="P-loop containing nucleotide triphosphate hydrolases"/>
    <property type="match status" value="1"/>
</dbReference>
<dbReference type="SUPFAM" id="SSF103025">
    <property type="entry name" value="Folate-binding domain"/>
    <property type="match status" value="1"/>
</dbReference>
<dbReference type="InterPro" id="IPR006073">
    <property type="entry name" value="GTP-bd"/>
</dbReference>
<feature type="domain" description="GTP-binding protein TrmE N-terminal" evidence="9">
    <location>
        <begin position="4"/>
        <end position="118"/>
    </location>
</feature>
<dbReference type="InterPro" id="IPR027417">
    <property type="entry name" value="P-loop_NTPase"/>
</dbReference>
<comment type="caution">
    <text evidence="11">The sequence shown here is derived from an EMBL/GenBank/DDBJ whole genome shotgun (WGS) entry which is preliminary data.</text>
</comment>
<dbReference type="InterPro" id="IPR005225">
    <property type="entry name" value="Small_GTP-bd"/>
</dbReference>
<sequence length="427" mass="45765">MADTIFALATAPGKAGVAVVRISGPNAKAVLGTLGVGNVPDRQASLRVLRGHDGCILDEAVVLCFSDGRSFTGEDVVELQLHGSVAVVRATLDHLSETGLARLAEPGEFTRRALMNDRLDLTQVQGLADVIDAETEQQRRAAVAVMGGAFGEQVSAWRAKLVRAMALLSATIDFADEEVPVDVWPEVREILSGLLRSLRSEVDGAGYAKSLRQGFEVALVGRPNVGKSSLLNYISRDEVAIVSDIPGTTRDVLEKPLDLNGLKVMFLDMAGVRVTTDTVEEIGVDRARQRANAADLRLFLRDSDADEDFGVDHKPDDLTVRTKADINADGDISVVSGEGVSDLLVSISDILSKRVEKASYVTRDRDVRRLTAAVEILDGIELSGHDMPDEIVVEGLRAASSELGHVVGDIGIEDVLDDVFKSFCLGK</sequence>
<dbReference type="InterPro" id="IPR004520">
    <property type="entry name" value="GTPase_MnmE"/>
</dbReference>
<dbReference type="Gene3D" id="1.20.120.430">
    <property type="entry name" value="tRNA modification GTPase MnmE domain 2"/>
    <property type="match status" value="1"/>
</dbReference>
<organism evidence="11 12">
    <name type="scientific">Jannaschia pagri</name>
    <dbReference type="NCBI Taxonomy" id="2829797"/>
    <lineage>
        <taxon>Bacteria</taxon>
        <taxon>Pseudomonadati</taxon>
        <taxon>Pseudomonadota</taxon>
        <taxon>Alphaproteobacteria</taxon>
        <taxon>Rhodobacterales</taxon>
        <taxon>Roseobacteraceae</taxon>
        <taxon>Jannaschia</taxon>
    </lineage>
</organism>
<evidence type="ECO:0000313" key="11">
    <source>
        <dbReference type="EMBL" id="GIT95283.1"/>
    </source>
</evidence>
<feature type="domain" description="MnmE helical" evidence="10">
    <location>
        <begin position="121"/>
        <end position="424"/>
    </location>
</feature>
<comment type="subcellular location">
    <subcellularLocation>
        <location evidence="6">Cytoplasm</location>
    </subcellularLocation>
</comment>
<protein>
    <recommendedName>
        <fullName evidence="6">tRNA modification GTPase MnmE</fullName>
        <ecNumber evidence="6">3.6.-.-</ecNumber>
    </recommendedName>
</protein>
<evidence type="ECO:0000256" key="2">
    <source>
        <dbReference type="ARBA" id="ARBA00022694"/>
    </source>
</evidence>
<evidence type="ECO:0000256" key="4">
    <source>
        <dbReference type="ARBA" id="ARBA00022958"/>
    </source>
</evidence>
<feature type="binding site" evidence="6">
    <location>
        <position position="228"/>
    </location>
    <ligand>
        <name>Mg(2+)</name>
        <dbReference type="ChEBI" id="CHEBI:18420"/>
    </ligand>
</feature>
<keyword evidence="12" id="KW-1185">Reference proteome</keyword>
<feature type="binding site" evidence="6">
    <location>
        <begin position="243"/>
        <end position="249"/>
    </location>
    <ligand>
        <name>GTP</name>
        <dbReference type="ChEBI" id="CHEBI:37565"/>
    </ligand>
</feature>
<comment type="subunit">
    <text evidence="6">Homodimer. Heterotetramer of two MnmE and two MnmG subunits.</text>
</comment>
<dbReference type="InterPro" id="IPR031168">
    <property type="entry name" value="G_TrmE"/>
</dbReference>
<comment type="caution">
    <text evidence="6">Lacks conserved residue(s) required for the propagation of feature annotation.</text>
</comment>
<feature type="binding site" evidence="6">
    <location>
        <position position="21"/>
    </location>
    <ligand>
        <name>(6S)-5-formyl-5,6,7,8-tetrahydrofolate</name>
        <dbReference type="ChEBI" id="CHEBI:57457"/>
    </ligand>
</feature>
<feature type="binding site" evidence="6">
    <location>
        <position position="118"/>
    </location>
    <ligand>
        <name>(6S)-5-formyl-5,6,7,8-tetrahydrofolate</name>
        <dbReference type="ChEBI" id="CHEBI:57457"/>
    </ligand>
</feature>
<keyword evidence="6" id="KW-0378">Hydrolase</keyword>
<dbReference type="InterPro" id="IPR027368">
    <property type="entry name" value="MnmE_dom2"/>
</dbReference>
<keyword evidence="4 6" id="KW-0630">Potassium</keyword>
<evidence type="ECO:0000313" key="12">
    <source>
        <dbReference type="Proteomes" id="UP000786693"/>
    </source>
</evidence>